<dbReference type="AlphaFoldDB" id="A0A8J4V1Y0"/>
<feature type="compositionally biased region" description="Low complexity" evidence="3">
    <location>
        <begin position="184"/>
        <end position="209"/>
    </location>
</feature>
<evidence type="ECO:0000256" key="1">
    <source>
        <dbReference type="ARBA" id="ARBA00010546"/>
    </source>
</evidence>
<organism evidence="5 6">
    <name type="scientific">Polysphondylium violaceum</name>
    <dbReference type="NCBI Taxonomy" id="133409"/>
    <lineage>
        <taxon>Eukaryota</taxon>
        <taxon>Amoebozoa</taxon>
        <taxon>Evosea</taxon>
        <taxon>Eumycetozoa</taxon>
        <taxon>Dictyostelia</taxon>
        <taxon>Dictyosteliales</taxon>
        <taxon>Dictyosteliaceae</taxon>
        <taxon>Polysphondylium</taxon>
    </lineage>
</organism>
<dbReference type="InterPro" id="IPR005365">
    <property type="entry name" value="Npr3"/>
</dbReference>
<dbReference type="GO" id="GO:0010508">
    <property type="term" value="P:positive regulation of autophagy"/>
    <property type="evidence" value="ECO:0007669"/>
    <property type="project" value="TreeGrafter"/>
</dbReference>
<dbReference type="Pfam" id="PF24064">
    <property type="entry name" value="HTH_NPRL3"/>
    <property type="match status" value="1"/>
</dbReference>
<evidence type="ECO:0000259" key="4">
    <source>
        <dbReference type="Pfam" id="PF24064"/>
    </source>
</evidence>
<dbReference type="Pfam" id="PF03666">
    <property type="entry name" value="NPR3"/>
    <property type="match status" value="2"/>
</dbReference>
<feature type="compositionally biased region" description="Low complexity" evidence="3">
    <location>
        <begin position="237"/>
        <end position="260"/>
    </location>
</feature>
<evidence type="ECO:0000256" key="3">
    <source>
        <dbReference type="SAM" id="MobiDB-lite"/>
    </source>
</evidence>
<feature type="region of interest" description="Disordered" evidence="3">
    <location>
        <begin position="81"/>
        <end position="113"/>
    </location>
</feature>
<dbReference type="Proteomes" id="UP000695562">
    <property type="component" value="Unassembled WGS sequence"/>
</dbReference>
<protein>
    <recommendedName>
        <fullName evidence="4">GATOR1 complex protein NPRL3 C-terminal HTH domain-containing protein</fullName>
    </recommendedName>
</protein>
<dbReference type="EMBL" id="AJWJ01000023">
    <property type="protein sequence ID" value="KAF2077655.1"/>
    <property type="molecule type" value="Genomic_DNA"/>
</dbReference>
<dbReference type="PANTHER" id="PTHR13153:SF5">
    <property type="entry name" value="GATOR COMPLEX PROTEIN NPRL3"/>
    <property type="match status" value="1"/>
</dbReference>
<evidence type="ECO:0000313" key="5">
    <source>
        <dbReference type="EMBL" id="KAF2077655.1"/>
    </source>
</evidence>
<reference evidence="5" key="1">
    <citation type="submission" date="2020-01" db="EMBL/GenBank/DDBJ databases">
        <title>Development of genomics and gene disruption for Polysphondylium violaceum indicates a role for the polyketide synthase stlB in stalk morphogenesis.</title>
        <authorList>
            <person name="Narita B."/>
            <person name="Kawabe Y."/>
            <person name="Kin K."/>
            <person name="Saito T."/>
            <person name="Gibbs R."/>
            <person name="Kuspa A."/>
            <person name="Muzny D."/>
            <person name="Queller D."/>
            <person name="Richards S."/>
            <person name="Strassman J."/>
            <person name="Sucgang R."/>
            <person name="Worley K."/>
            <person name="Schaap P."/>
        </authorList>
    </citation>
    <scope>NUCLEOTIDE SEQUENCE</scope>
    <source>
        <strain evidence="5">QSvi11</strain>
    </source>
</reference>
<keyword evidence="6" id="KW-1185">Reference proteome</keyword>
<dbReference type="GO" id="GO:1904262">
    <property type="term" value="P:negative regulation of TORC1 signaling"/>
    <property type="evidence" value="ECO:0007669"/>
    <property type="project" value="TreeGrafter"/>
</dbReference>
<dbReference type="GO" id="GO:1990130">
    <property type="term" value="C:GATOR1 complex"/>
    <property type="evidence" value="ECO:0007669"/>
    <property type="project" value="TreeGrafter"/>
</dbReference>
<name>A0A8J4V1Y0_9MYCE</name>
<feature type="region of interest" description="Disordered" evidence="3">
    <location>
        <begin position="157"/>
        <end position="286"/>
    </location>
</feature>
<accession>A0A8J4V1Y0</accession>
<feature type="compositionally biased region" description="Basic and acidic residues" evidence="3">
    <location>
        <begin position="170"/>
        <end position="183"/>
    </location>
</feature>
<dbReference type="InterPro" id="IPR056603">
    <property type="entry name" value="HTH_NPRL3"/>
</dbReference>
<dbReference type="PANTHER" id="PTHR13153">
    <property type="entry name" value="CGTHBA PROTEIN -14 GENE PROTEIN"/>
    <property type="match status" value="1"/>
</dbReference>
<dbReference type="GO" id="GO:0034198">
    <property type="term" value="P:cellular response to amino acid starvation"/>
    <property type="evidence" value="ECO:0007669"/>
    <property type="project" value="TreeGrafter"/>
</dbReference>
<proteinExistence type="inferred from homology"/>
<comment type="similarity">
    <text evidence="1 2">Belongs to the NPR3 family.</text>
</comment>
<dbReference type="GO" id="GO:0038202">
    <property type="term" value="P:TORC1 signaling"/>
    <property type="evidence" value="ECO:0007669"/>
    <property type="project" value="TreeGrafter"/>
</dbReference>
<comment type="caution">
    <text evidence="5">The sequence shown here is derived from an EMBL/GenBank/DDBJ whole genome shotgun (WGS) entry which is preliminary data.</text>
</comment>
<gene>
    <name evidence="5" type="ORF">CYY_001042</name>
</gene>
<sequence length="705" mass="79040">MDNTSNGNNSGFYKDADIPFNRNGGGGDGGLYDNEIVKNNILGIILVVHTSIGGDKLIFRYPTVSRTKVSDETLMAFKQQHPLTTLNPNQPGSNKGASVETENSQTDTGTSTAGGAIKEKFTIYNLPSVVITPILTPKQRLCDQSFELTIENTTFIGHPTNLTNEDLEEDEKKDHNHHSEKNSDGSSSNSNSNSNNNSNNNKSSDSVGNENESSIRHSQSSTTSSTTGENDDENNDDSNSNTDSPSSNTIRTSSSQINNSKKNCGEDRPKNQSTRNKKNIEEKKQHQHEEITLFNIVFVLSSTSGDVYRNKLLDSVKRISMQLAAAIKHEQQRCNYIAKQVHDMLAIREQWLTEQTQIENSGSSSAMPNTKPNHHVLTERILSVSKLAREIKEIYHGIKDRGSVSLRVNGWIGLHLNVSNPDSYPIYPLRPYHALLIFTGEDSIQLPSYDTSPALIKLLEAAKPTKSFRDLQLETDLTLAQIYRLASHLVHWKKARIINMMTKNNFYILTPRSQVNYATLSQTFSVLFPDFKLYDILQRFSTARPLAEHISKIPSSQYHTTFLAVVGWLLQHDLIVQLSTYIHLMIHTPSSNPAFATPSGSSSNAGSNTGSDASPLLYPTTPFPLMPSHLTPQEMSLFENIDDNTKLFQLFKRLSPYFRGLHHLEEIMWRENISRDELNKILKKYKNFLVQVVHEGNDKTNFQGL</sequence>
<dbReference type="OrthoDB" id="18648at2759"/>
<evidence type="ECO:0000256" key="2">
    <source>
        <dbReference type="RuleBase" id="RU368069"/>
    </source>
</evidence>
<feature type="domain" description="GATOR1 complex protein NPRL3 C-terminal HTH" evidence="4">
    <location>
        <begin position="644"/>
        <end position="690"/>
    </location>
</feature>
<evidence type="ECO:0000313" key="6">
    <source>
        <dbReference type="Proteomes" id="UP000695562"/>
    </source>
</evidence>
<feature type="compositionally biased region" description="Low complexity" evidence="3">
    <location>
        <begin position="216"/>
        <end position="228"/>
    </location>
</feature>